<dbReference type="InterPro" id="IPR042070">
    <property type="entry name" value="PucR_C-HTH_sf"/>
</dbReference>
<dbReference type="AlphaFoldDB" id="A0A2V3VF38"/>
<reference evidence="3 4" key="1">
    <citation type="submission" date="2018-05" db="EMBL/GenBank/DDBJ databases">
        <title>Genomic Encyclopedia of Type Strains, Phase IV (KMG-IV): sequencing the most valuable type-strain genomes for metagenomic binning, comparative biology and taxonomic classification.</title>
        <authorList>
            <person name="Goeker M."/>
        </authorList>
    </citation>
    <scope>NUCLEOTIDE SEQUENCE [LARGE SCALE GENOMIC DNA]</scope>
    <source>
        <strain evidence="3 4">DSM 28556</strain>
    </source>
</reference>
<dbReference type="Pfam" id="PF07905">
    <property type="entry name" value="PucR"/>
    <property type="match status" value="1"/>
</dbReference>
<dbReference type="Gene3D" id="1.10.10.2840">
    <property type="entry name" value="PucR C-terminal helix-turn-helix domain"/>
    <property type="match status" value="1"/>
</dbReference>
<feature type="domain" description="Purine catabolism PurC-like" evidence="1">
    <location>
        <begin position="31"/>
        <end position="142"/>
    </location>
</feature>
<accession>A0A2V3VF38</accession>
<dbReference type="Proteomes" id="UP000247978">
    <property type="component" value="Unassembled WGS sequence"/>
</dbReference>
<dbReference type="PANTHER" id="PTHR33744">
    <property type="entry name" value="CARBOHYDRATE DIACID REGULATOR"/>
    <property type="match status" value="1"/>
</dbReference>
<feature type="domain" description="PucR C-terminal helix-turn-helix" evidence="2">
    <location>
        <begin position="493"/>
        <end position="551"/>
    </location>
</feature>
<dbReference type="InterPro" id="IPR051448">
    <property type="entry name" value="CdaR-like_regulators"/>
</dbReference>
<organism evidence="3 4">
    <name type="scientific">Pseudogracilibacillus auburnensis</name>
    <dbReference type="NCBI Taxonomy" id="1494959"/>
    <lineage>
        <taxon>Bacteria</taxon>
        <taxon>Bacillati</taxon>
        <taxon>Bacillota</taxon>
        <taxon>Bacilli</taxon>
        <taxon>Bacillales</taxon>
        <taxon>Bacillaceae</taxon>
        <taxon>Pseudogracilibacillus</taxon>
    </lineage>
</organism>
<comment type="caution">
    <text evidence="3">The sequence shown here is derived from an EMBL/GenBank/DDBJ whole genome shotgun (WGS) entry which is preliminary data.</text>
</comment>
<evidence type="ECO:0000313" key="4">
    <source>
        <dbReference type="Proteomes" id="UP000247978"/>
    </source>
</evidence>
<evidence type="ECO:0000313" key="3">
    <source>
        <dbReference type="EMBL" id="PXW80347.1"/>
    </source>
</evidence>
<evidence type="ECO:0000259" key="1">
    <source>
        <dbReference type="Pfam" id="PF07905"/>
    </source>
</evidence>
<protein>
    <submittedName>
        <fullName evidence="3">PucR-like helix-turn-helix protein</fullName>
    </submittedName>
</protein>
<dbReference type="InterPro" id="IPR012914">
    <property type="entry name" value="PucR_dom"/>
</dbReference>
<dbReference type="RefSeq" id="WP_110397638.1">
    <property type="nucleotide sequence ID" value="NZ_JBHUHB010000001.1"/>
</dbReference>
<evidence type="ECO:0000259" key="2">
    <source>
        <dbReference type="Pfam" id="PF13556"/>
    </source>
</evidence>
<proteinExistence type="predicted"/>
<dbReference type="EMBL" id="QJJQ01000029">
    <property type="protein sequence ID" value="PXW80347.1"/>
    <property type="molecule type" value="Genomic_DNA"/>
</dbReference>
<gene>
    <name evidence="3" type="ORF">DFR56_1291</name>
</gene>
<dbReference type="Pfam" id="PF13556">
    <property type="entry name" value="HTH_30"/>
    <property type="match status" value="1"/>
</dbReference>
<sequence length="556" mass="65053">MEFSYTVVDNKLTKTVDKTILNYGISIDKLLQLESFFEVVYVPENSKKLIKRVSVIELRKFSSWIKGEELALTTVENFPTKELQLTLIKELATGGVTCLAFHPGNESNKSWKIYKETIDYAKRYELPLLQLNASCTYAEIIDLLYNIEIKEYKSQVSILSNVNQLLFQYLSQTLTLDKLLRNISEMTGLQFIILDVNLNVTSSSRIEDSYINIINSNSFKKFMNDKKTIQLLTNGNSIIVDTVIEDTNFHFFVRPIKENKYVKQVLVIIGSVDHPMIDKIIESIEKALNLKKEESLEKIMGNINKANVELFKNNNLKQAKLYYSKIGYKLEDKNAIIIMDINTEMENNSSMDLNYLDNIRFRIINQINHYFKGSIFATWYNNNFVIFLTLKSKEHFEEISYELLNMMNFTFPFLQINLGLSSSYTTELYKAYNEAISAVKSANELDKRIEYFDDLSFFQIITDFGNNYYIKHFYSNELEPLLSLEEENKKEIMATLATFLDNNLNYKETADLLFVHPNTVRYRIRKVKELYKNEHLFSDSEKRLNLSIAIKMYQYK</sequence>
<keyword evidence="4" id="KW-1185">Reference proteome</keyword>
<name>A0A2V3VF38_9BACI</name>
<dbReference type="InterPro" id="IPR025736">
    <property type="entry name" value="PucR_C-HTH_dom"/>
</dbReference>